<dbReference type="EnsemblMetazoa" id="PHUM221870-RA">
    <property type="protein sequence ID" value="PHUM221870-PA"/>
    <property type="gene ID" value="PHUM221870"/>
</dbReference>
<protein>
    <submittedName>
        <fullName evidence="2 3">Uncharacterized protein</fullName>
    </submittedName>
</protein>
<feature type="region of interest" description="Disordered" evidence="1">
    <location>
        <begin position="1509"/>
        <end position="1540"/>
    </location>
</feature>
<evidence type="ECO:0000313" key="2">
    <source>
        <dbReference type="EMBL" id="EEB13093.1"/>
    </source>
</evidence>
<dbReference type="OMA" id="FEEESMY"/>
<feature type="region of interest" description="Disordered" evidence="1">
    <location>
        <begin position="801"/>
        <end position="836"/>
    </location>
</feature>
<feature type="region of interest" description="Disordered" evidence="1">
    <location>
        <begin position="930"/>
        <end position="964"/>
    </location>
</feature>
<dbReference type="eggNOG" id="ENOG502RW5P">
    <property type="taxonomic scope" value="Eukaryota"/>
</dbReference>
<dbReference type="OrthoDB" id="6107953at2759"/>
<feature type="compositionally biased region" description="Polar residues" evidence="1">
    <location>
        <begin position="413"/>
        <end position="422"/>
    </location>
</feature>
<feature type="region of interest" description="Disordered" evidence="1">
    <location>
        <begin position="630"/>
        <end position="655"/>
    </location>
</feature>
<dbReference type="RefSeq" id="XP_002425831.1">
    <property type="nucleotide sequence ID" value="XM_002425786.1"/>
</dbReference>
<feature type="compositionally biased region" description="Polar residues" evidence="1">
    <location>
        <begin position="582"/>
        <end position="606"/>
    </location>
</feature>
<feature type="compositionally biased region" description="Polar residues" evidence="1">
    <location>
        <begin position="1293"/>
        <end position="1302"/>
    </location>
</feature>
<accession>E0VI87</accession>
<reference evidence="2" key="1">
    <citation type="submission" date="2007-04" db="EMBL/GenBank/DDBJ databases">
        <title>Annotation of Pediculus humanus corporis strain USDA.</title>
        <authorList>
            <person name="Kirkness E."/>
            <person name="Hannick L."/>
            <person name="Hass B."/>
            <person name="Bruggner R."/>
            <person name="Lawson D."/>
            <person name="Bidwell S."/>
            <person name="Joardar V."/>
            <person name="Caler E."/>
            <person name="Walenz B."/>
            <person name="Inman J."/>
            <person name="Schobel S."/>
            <person name="Galinsky K."/>
            <person name="Amedeo P."/>
            <person name="Strausberg R."/>
        </authorList>
    </citation>
    <scope>NUCLEOTIDE SEQUENCE</scope>
    <source>
        <strain evidence="2">USDA</strain>
    </source>
</reference>
<feature type="compositionally biased region" description="Low complexity" evidence="1">
    <location>
        <begin position="933"/>
        <end position="947"/>
    </location>
</feature>
<feature type="region of interest" description="Disordered" evidence="1">
    <location>
        <begin position="1006"/>
        <end position="1085"/>
    </location>
</feature>
<dbReference type="EMBL" id="DS235184">
    <property type="protein sequence ID" value="EEB13093.1"/>
    <property type="molecule type" value="Genomic_DNA"/>
</dbReference>
<feature type="region of interest" description="Disordered" evidence="1">
    <location>
        <begin position="878"/>
        <end position="905"/>
    </location>
</feature>
<dbReference type="InParanoid" id="E0VI87"/>
<feature type="compositionally biased region" description="Polar residues" evidence="1">
    <location>
        <begin position="1193"/>
        <end position="1209"/>
    </location>
</feature>
<feature type="compositionally biased region" description="Polar residues" evidence="1">
    <location>
        <begin position="630"/>
        <end position="643"/>
    </location>
</feature>
<feature type="region of interest" description="Disordered" evidence="1">
    <location>
        <begin position="582"/>
        <end position="617"/>
    </location>
</feature>
<reference evidence="3" key="3">
    <citation type="submission" date="2021-02" db="UniProtKB">
        <authorList>
            <consortium name="EnsemblMetazoa"/>
        </authorList>
    </citation>
    <scope>IDENTIFICATION</scope>
    <source>
        <strain evidence="3">USDA</strain>
    </source>
</reference>
<feature type="compositionally biased region" description="Polar residues" evidence="1">
    <location>
        <begin position="468"/>
        <end position="478"/>
    </location>
</feature>
<dbReference type="CTD" id="8237859"/>
<feature type="compositionally biased region" description="Pro residues" evidence="1">
    <location>
        <begin position="131"/>
        <end position="141"/>
    </location>
</feature>
<feature type="region of interest" description="Disordered" evidence="1">
    <location>
        <begin position="80"/>
        <end position="478"/>
    </location>
</feature>
<feature type="compositionally biased region" description="Basic and acidic residues" evidence="1">
    <location>
        <begin position="1125"/>
        <end position="1140"/>
    </location>
</feature>
<feature type="compositionally biased region" description="Polar residues" evidence="1">
    <location>
        <begin position="101"/>
        <end position="118"/>
    </location>
</feature>
<dbReference type="KEGG" id="phu:Phum_PHUM221870"/>
<feature type="compositionally biased region" description="Polar residues" evidence="1">
    <location>
        <begin position="259"/>
        <end position="270"/>
    </location>
</feature>
<feature type="region of interest" description="Disordered" evidence="1">
    <location>
        <begin position="1100"/>
        <end position="1140"/>
    </location>
</feature>
<name>E0VI87_PEDHC</name>
<proteinExistence type="predicted"/>
<dbReference type="GeneID" id="8237859"/>
<feature type="compositionally biased region" description="Acidic residues" evidence="1">
    <location>
        <begin position="880"/>
        <end position="902"/>
    </location>
</feature>
<sequence>MVPPQDGQPPPPPPPSLPGVLSGCRLKTEIPQKVLEPPSVIQNAMMTKDKKPFTYTPGGIDLSQIRSPRMQRRIARNACADEIPGIPAPTTNKNIHVENPPGNTNFSAMQSQLPSQVLPSPGSPMPTLGSVPPPPPPPPPMSSNSAPTSVSFNPPTQTPPSKPPVMGRPQIGFDPNELLAKVNKSPAYEPFVNNNNNNSEGLNRNAKQNEEKHLPESQEQQRKPEEIGQNIYVPLQNKSKPNFISPVKKEPPNEPPPTSNFSNQTPQKQLGSIYVPPVATTNQKPNTPTPPPTVETKPQAPWVTVYRTPQQSSVPWNNRESDLSKPAGARIIPIQPASPNVQSQPTPPPFLMSPQFRQQSAAQSSQTYTNQVKSPSPVQQPQNMWQQPTYQQPQQPQQQQQPSNTRIIPIQIEGSSVQQQPRSPGIAQNKFQPNTPQSPTPFSPSQERDEKLQWASVQPKTYVREPNRVQQTNDAVRTQQPEYGTYNTAGVPVSQLRKMQLSDDDRALMDKFKSQVEIHGNDILNDENTNPRYRGGYIPSRVFKMLDESVDEEEYLHRESDPRYRGAVIPSRAFRMLQSMTGTADDVQQQEQSQGPYVPPSEQQVQEPRKYTGGSIPSRSFRMLQAMTGQEFSASNTSGSPSGRETPVNGLNDRWHPSPSSYDPYLWTSYHPPDPYFMYNYISDLHAAYGLPPLPPPSYTYIRSPTPVSPSPSPINHNPRYQNYFSDNEEQGYSSTDELAQYYNNYRRNFSYSPYRPDSQTSFKVNKTFLCRDNSNREKTENFIKINDKENLKKDLDVVSKENKIENDESSESETDTEKENNNEEEEEGIRLQKSGTLQTLKSVSDINIYSSESLTTTTSLSNFHRDEIKSESEIVVKVEEEEEEEEEEERSVSESFDESETQEPISHQLSIIFEESENCDSEICKQEEHTTESLSFLSESESCSTLDGGEEMGNEKYNNDNGYDDLNDAESSVTVKLPLKIKINRLDEEKSITTLIVGDSVVERDTPISKSTPPIQVSEESDNSESSEISVTFTLPSRSNSVKSIDHDSTPSGEITNEETNSETHTEFTFHLPSPKGQTPTKNQEALPKPVICELAEDDLSSSSVESDDTVLKLSDDTDDEDNEKIIESNHENEDFIIDKQDCKGDDETHLTKTEIDVDDDVDEDDDDQKGVTAVEEVEKVTIPISRSSKSLLATSMGDTPDSVNDVVTNKKESHEESEDDSGVTSDLSIKQMNSETDVDTESDYSELSKMSNFQRASTHSRLFKLLQEECEKSEDNIENNNNNDNVKTIEGNDSSNKTNNNDYRETENILLKKQHLTLPLANASINFELESLSSSSGIASPSSPIVSDRLAKELVHSLLHQKIGKKFRKLPLAKLYAAALKILQEEIDSDDLSPTSFDDESIQSPSLLHSESTAKTDNAMTQLPDSSAVAPTAAANNMNDSNFFCPDNYYYDYMNYYNTWYNPNFYYYSNDYDVVPSKTFRLLSEQTNGPNVIQGFKAKCPRVANGGIDSSEPIGKSESPTVVSYDGKNDEENSRALSFAEKQEKVSKVLEKTMKA</sequence>
<feature type="compositionally biased region" description="Polar residues" evidence="1">
    <location>
        <begin position="1032"/>
        <end position="1044"/>
    </location>
</feature>
<feature type="region of interest" description="Disordered" evidence="1">
    <location>
        <begin position="1276"/>
        <end position="1302"/>
    </location>
</feature>
<dbReference type="Proteomes" id="UP000009046">
    <property type="component" value="Unassembled WGS sequence"/>
</dbReference>
<feature type="region of interest" description="Disordered" evidence="1">
    <location>
        <begin position="1193"/>
        <end position="1243"/>
    </location>
</feature>
<reference evidence="2" key="2">
    <citation type="submission" date="2007-04" db="EMBL/GenBank/DDBJ databases">
        <title>The genome of the human body louse.</title>
        <authorList>
            <consortium name="The Human Body Louse Genome Consortium"/>
            <person name="Kirkness E."/>
            <person name="Walenz B."/>
            <person name="Hass B."/>
            <person name="Bruggner R."/>
            <person name="Strausberg R."/>
        </authorList>
    </citation>
    <scope>NUCLEOTIDE SEQUENCE</scope>
    <source>
        <strain evidence="2">USDA</strain>
    </source>
</reference>
<evidence type="ECO:0000256" key="1">
    <source>
        <dbReference type="SAM" id="MobiDB-lite"/>
    </source>
</evidence>
<feature type="compositionally biased region" description="Polar residues" evidence="1">
    <location>
        <begin position="1224"/>
        <end position="1237"/>
    </location>
</feature>
<dbReference type="HOGENOM" id="CLU_249697_0_0_1"/>
<evidence type="ECO:0000313" key="3">
    <source>
        <dbReference type="EnsemblMetazoa" id="PHUM221870-PA"/>
    </source>
</evidence>
<dbReference type="EMBL" id="AAZO01002561">
    <property type="status" value="NOT_ANNOTATED_CDS"/>
    <property type="molecule type" value="Genomic_DNA"/>
</dbReference>
<feature type="compositionally biased region" description="Pro residues" evidence="1">
    <location>
        <begin position="1"/>
        <end position="17"/>
    </location>
</feature>
<evidence type="ECO:0000313" key="4">
    <source>
        <dbReference type="Proteomes" id="UP000009046"/>
    </source>
</evidence>
<feature type="compositionally biased region" description="Polar residues" evidence="1">
    <location>
        <begin position="307"/>
        <end position="318"/>
    </location>
</feature>
<organism>
    <name type="scientific">Pediculus humanus subsp. corporis</name>
    <name type="common">Body louse</name>
    <dbReference type="NCBI Taxonomy" id="121224"/>
    <lineage>
        <taxon>Eukaryota</taxon>
        <taxon>Metazoa</taxon>
        <taxon>Ecdysozoa</taxon>
        <taxon>Arthropoda</taxon>
        <taxon>Hexapoda</taxon>
        <taxon>Insecta</taxon>
        <taxon>Pterygota</taxon>
        <taxon>Neoptera</taxon>
        <taxon>Paraneoptera</taxon>
        <taxon>Psocodea</taxon>
        <taxon>Troctomorpha</taxon>
        <taxon>Phthiraptera</taxon>
        <taxon>Anoplura</taxon>
        <taxon>Pediculidae</taxon>
        <taxon>Pediculus</taxon>
    </lineage>
</organism>
<keyword evidence="4" id="KW-1185">Reference proteome</keyword>
<feature type="compositionally biased region" description="Basic and acidic residues" evidence="1">
    <location>
        <begin position="207"/>
        <end position="226"/>
    </location>
</feature>
<dbReference type="VEuPathDB" id="VectorBase:PHUM221870"/>
<feature type="compositionally biased region" description="Low complexity" evidence="1">
    <location>
        <begin position="358"/>
        <end position="402"/>
    </location>
</feature>
<gene>
    <name evidence="3" type="primary">8237859</name>
    <name evidence="2" type="ORF">Phum_PHUM221870</name>
</gene>
<feature type="region of interest" description="Disordered" evidence="1">
    <location>
        <begin position="1"/>
        <end position="23"/>
    </location>
</feature>